<feature type="compositionally biased region" description="Polar residues" evidence="2">
    <location>
        <begin position="421"/>
        <end position="434"/>
    </location>
</feature>
<protein>
    <submittedName>
        <fullName evidence="3">Uncharacterized protein</fullName>
    </submittedName>
</protein>
<feature type="compositionally biased region" description="Basic residues" evidence="2">
    <location>
        <begin position="379"/>
        <end position="388"/>
    </location>
</feature>
<dbReference type="AlphaFoldDB" id="A0A445BST9"/>
<feature type="region of interest" description="Disordered" evidence="2">
    <location>
        <begin position="160"/>
        <end position="186"/>
    </location>
</feature>
<feature type="coiled-coil region" evidence="1">
    <location>
        <begin position="23"/>
        <end position="78"/>
    </location>
</feature>
<sequence>MEIGTKKMKVDKEMLNLNDVVSIVSKNCRCNELEERSKKAEGRCAELEFELQRKHSQCEALEAKLKALGADKFAAEEELKVLTVSSEKHKEEKQISYEKERGEATIDSLTDDNEVVQLMIENKVLECEKKRAESEAEVWKDNYKKMELRAIQLELGRGHERNEKQEASNWTTATVGSHQGPISNSRFHPARQARKQLKFLNEESPCKRMAPSTPLGAKPASVCVIDITDSDDEPNIIQTSPVLTQGGGNISVPTCFVAEIEKMSNIDGGNNEKDLSAGEDVPFVATLKRKRTCNVVTSESEHDDANDCDDDDDDDDDMPISKLKRMHIPKAGSEQVKCDINSSATTTTFAYNKTIGTATPRRRLVPLRKCAREQECKKSSNRSKKAKHRESIATNSCESEEDLSDSEDEGLSDFIVDDSDVSNCDDASSKSHTVSNDDGDSDTSNSQDVPDDDSCSDSQEETDRKVDFGMILSQIQRRKDHKSKWEYEADMLAAFGKDPELCMKAVCALYLQQTSEEQMSRGSMYSNQRGFSKFDAHRGSTLAEFLTNGDPLGGLKKSVKELKEYDPQAVELCRTLANRYSRQLYEIYKNKECPFFS</sequence>
<dbReference type="STRING" id="3818.A0A445BST9"/>
<dbReference type="Proteomes" id="UP000289738">
    <property type="component" value="Chromosome A08"/>
</dbReference>
<feature type="region of interest" description="Disordered" evidence="2">
    <location>
        <begin position="294"/>
        <end position="320"/>
    </location>
</feature>
<accession>A0A445BST9</accession>
<comment type="caution">
    <text evidence="3">The sequence shown here is derived from an EMBL/GenBank/DDBJ whole genome shotgun (WGS) entry which is preliminary data.</text>
</comment>
<evidence type="ECO:0000313" key="4">
    <source>
        <dbReference type="Proteomes" id="UP000289738"/>
    </source>
</evidence>
<feature type="region of interest" description="Disordered" evidence="2">
    <location>
        <begin position="375"/>
        <end position="468"/>
    </location>
</feature>
<organism evidence="3 4">
    <name type="scientific">Arachis hypogaea</name>
    <name type="common">Peanut</name>
    <dbReference type="NCBI Taxonomy" id="3818"/>
    <lineage>
        <taxon>Eukaryota</taxon>
        <taxon>Viridiplantae</taxon>
        <taxon>Streptophyta</taxon>
        <taxon>Embryophyta</taxon>
        <taxon>Tracheophyta</taxon>
        <taxon>Spermatophyta</taxon>
        <taxon>Magnoliopsida</taxon>
        <taxon>eudicotyledons</taxon>
        <taxon>Gunneridae</taxon>
        <taxon>Pentapetalae</taxon>
        <taxon>rosids</taxon>
        <taxon>fabids</taxon>
        <taxon>Fabales</taxon>
        <taxon>Fabaceae</taxon>
        <taxon>Papilionoideae</taxon>
        <taxon>50 kb inversion clade</taxon>
        <taxon>dalbergioids sensu lato</taxon>
        <taxon>Dalbergieae</taxon>
        <taxon>Pterocarpus clade</taxon>
        <taxon>Arachis</taxon>
    </lineage>
</organism>
<feature type="compositionally biased region" description="Acidic residues" evidence="2">
    <location>
        <begin position="398"/>
        <end position="420"/>
    </location>
</feature>
<keyword evidence="4" id="KW-1185">Reference proteome</keyword>
<dbReference type="EMBL" id="SDMP01000008">
    <property type="protein sequence ID" value="RYR41671.1"/>
    <property type="molecule type" value="Genomic_DNA"/>
</dbReference>
<gene>
    <name evidence="3" type="ORF">Ahy_A08g038082</name>
</gene>
<keyword evidence="1" id="KW-0175">Coiled coil</keyword>
<evidence type="ECO:0000313" key="3">
    <source>
        <dbReference type="EMBL" id="RYR41671.1"/>
    </source>
</evidence>
<dbReference type="PANTHER" id="PTHR34380">
    <property type="entry name" value="BNAA03G12380D PROTEIN"/>
    <property type="match status" value="1"/>
</dbReference>
<feature type="coiled-coil region" evidence="1">
    <location>
        <begin position="115"/>
        <end position="149"/>
    </location>
</feature>
<reference evidence="3 4" key="1">
    <citation type="submission" date="2019-01" db="EMBL/GenBank/DDBJ databases">
        <title>Sequencing of cultivated peanut Arachis hypogaea provides insights into genome evolution and oil improvement.</title>
        <authorList>
            <person name="Chen X."/>
        </authorList>
    </citation>
    <scope>NUCLEOTIDE SEQUENCE [LARGE SCALE GENOMIC DNA]</scope>
    <source>
        <strain evidence="4">cv. Fuhuasheng</strain>
        <tissue evidence="3">Leaves</tissue>
    </source>
</reference>
<name>A0A445BST9_ARAHY</name>
<proteinExistence type="predicted"/>
<evidence type="ECO:0000256" key="2">
    <source>
        <dbReference type="SAM" id="MobiDB-lite"/>
    </source>
</evidence>
<evidence type="ECO:0000256" key="1">
    <source>
        <dbReference type="SAM" id="Coils"/>
    </source>
</evidence>
<feature type="compositionally biased region" description="Polar residues" evidence="2">
    <location>
        <begin position="167"/>
        <end position="186"/>
    </location>
</feature>
<dbReference type="PANTHER" id="PTHR34380:SF1">
    <property type="entry name" value="OS01G0221300 PROTEIN"/>
    <property type="match status" value="1"/>
</dbReference>
<feature type="compositionally biased region" description="Acidic residues" evidence="2">
    <location>
        <begin position="449"/>
        <end position="460"/>
    </location>
</feature>
<feature type="compositionally biased region" description="Acidic residues" evidence="2">
    <location>
        <begin position="306"/>
        <end position="318"/>
    </location>
</feature>